<evidence type="ECO:0000313" key="2">
    <source>
        <dbReference type="EMBL" id="KDP24022.1"/>
    </source>
</evidence>
<reference evidence="2 3" key="1">
    <citation type="journal article" date="2014" name="PLoS ONE">
        <title>Global Analysis of Gene Expression Profiles in Physic Nut (Jatropha curcas L.) Seedlings Exposed to Salt Stress.</title>
        <authorList>
            <person name="Zhang L."/>
            <person name="Zhang C."/>
            <person name="Wu P."/>
            <person name="Chen Y."/>
            <person name="Li M."/>
            <person name="Jiang H."/>
            <person name="Wu G."/>
        </authorList>
    </citation>
    <scope>NUCLEOTIDE SEQUENCE [LARGE SCALE GENOMIC DNA]</scope>
    <source>
        <strain evidence="3">cv. GZQX0401</strain>
        <tissue evidence="2">Young leaves</tissue>
    </source>
</reference>
<feature type="compositionally biased region" description="Polar residues" evidence="1">
    <location>
        <begin position="29"/>
        <end position="38"/>
    </location>
</feature>
<protein>
    <submittedName>
        <fullName evidence="2">Uncharacterized protein</fullName>
    </submittedName>
</protein>
<dbReference type="Proteomes" id="UP000027138">
    <property type="component" value="Unassembled WGS sequence"/>
</dbReference>
<organism evidence="2 3">
    <name type="scientific">Jatropha curcas</name>
    <name type="common">Barbados nut</name>
    <dbReference type="NCBI Taxonomy" id="180498"/>
    <lineage>
        <taxon>Eukaryota</taxon>
        <taxon>Viridiplantae</taxon>
        <taxon>Streptophyta</taxon>
        <taxon>Embryophyta</taxon>
        <taxon>Tracheophyta</taxon>
        <taxon>Spermatophyta</taxon>
        <taxon>Magnoliopsida</taxon>
        <taxon>eudicotyledons</taxon>
        <taxon>Gunneridae</taxon>
        <taxon>Pentapetalae</taxon>
        <taxon>rosids</taxon>
        <taxon>fabids</taxon>
        <taxon>Malpighiales</taxon>
        <taxon>Euphorbiaceae</taxon>
        <taxon>Crotonoideae</taxon>
        <taxon>Jatropheae</taxon>
        <taxon>Jatropha</taxon>
    </lineage>
</organism>
<evidence type="ECO:0000256" key="1">
    <source>
        <dbReference type="SAM" id="MobiDB-lite"/>
    </source>
</evidence>
<sequence>MAHDRAKCKAKQSKESEARMPQPMLSRTPVPQLSQTSRGAYAPSRAETHARARTGDKELARAAKARPCYICPKLPEARTPLAVLRRTPVRWNLSRPC</sequence>
<dbReference type="AlphaFoldDB" id="A0A067JJF4"/>
<feature type="region of interest" description="Disordered" evidence="1">
    <location>
        <begin position="1"/>
        <end position="59"/>
    </location>
</feature>
<keyword evidence="3" id="KW-1185">Reference proteome</keyword>
<name>A0A067JJF4_JATCU</name>
<evidence type="ECO:0000313" key="3">
    <source>
        <dbReference type="Proteomes" id="UP000027138"/>
    </source>
</evidence>
<feature type="compositionally biased region" description="Basic and acidic residues" evidence="1">
    <location>
        <begin position="1"/>
        <end position="18"/>
    </location>
</feature>
<gene>
    <name evidence="2" type="ORF">JCGZ_27068</name>
</gene>
<accession>A0A067JJF4</accession>
<dbReference type="EMBL" id="KK915151">
    <property type="protein sequence ID" value="KDP24022.1"/>
    <property type="molecule type" value="Genomic_DNA"/>
</dbReference>
<feature type="compositionally biased region" description="Basic and acidic residues" evidence="1">
    <location>
        <begin position="46"/>
        <end position="59"/>
    </location>
</feature>
<proteinExistence type="predicted"/>